<name>A0A845AYG3_9SPHN</name>
<protein>
    <recommendedName>
        <fullName evidence="2">TadE-like domain-containing protein</fullName>
    </recommendedName>
</protein>
<evidence type="ECO:0000259" key="2">
    <source>
        <dbReference type="Pfam" id="PF07811"/>
    </source>
</evidence>
<reference evidence="3 4" key="1">
    <citation type="submission" date="2019-12" db="EMBL/GenBank/DDBJ databases">
        <title>Genomic-based taxomic classification of the family Erythrobacteraceae.</title>
        <authorList>
            <person name="Xu L."/>
        </authorList>
    </citation>
    <scope>NUCLEOTIDE SEQUENCE [LARGE SCALE GENOMIC DNA]</scope>
    <source>
        <strain evidence="3 4">KCTC 42453</strain>
    </source>
</reference>
<organism evidence="3 4">
    <name type="scientific">Allopontixanthobacter sediminis</name>
    <dbReference type="NCBI Taxonomy" id="1689985"/>
    <lineage>
        <taxon>Bacteria</taxon>
        <taxon>Pseudomonadati</taxon>
        <taxon>Pseudomonadota</taxon>
        <taxon>Alphaproteobacteria</taxon>
        <taxon>Sphingomonadales</taxon>
        <taxon>Erythrobacteraceae</taxon>
        <taxon>Allopontixanthobacter</taxon>
    </lineage>
</organism>
<accession>A0A845AYG3</accession>
<keyword evidence="1" id="KW-0472">Membrane</keyword>
<dbReference type="InterPro" id="IPR012495">
    <property type="entry name" value="TadE-like_dom"/>
</dbReference>
<dbReference type="EMBL" id="WTYL01000001">
    <property type="protein sequence ID" value="MXP43270.1"/>
    <property type="molecule type" value="Genomic_DNA"/>
</dbReference>
<evidence type="ECO:0000256" key="1">
    <source>
        <dbReference type="SAM" id="Phobius"/>
    </source>
</evidence>
<dbReference type="Proteomes" id="UP000431922">
    <property type="component" value="Unassembled WGS sequence"/>
</dbReference>
<keyword evidence="4" id="KW-1185">Reference proteome</keyword>
<comment type="caution">
    <text evidence="3">The sequence shown here is derived from an EMBL/GenBank/DDBJ whole genome shotgun (WGS) entry which is preliminary data.</text>
</comment>
<dbReference type="OrthoDB" id="7432392at2"/>
<gene>
    <name evidence="3" type="ORF">GRI65_02230</name>
</gene>
<proteinExistence type="predicted"/>
<keyword evidence="1" id="KW-0812">Transmembrane</keyword>
<dbReference type="Pfam" id="PF07811">
    <property type="entry name" value="TadE"/>
    <property type="match status" value="1"/>
</dbReference>
<dbReference type="AlphaFoldDB" id="A0A845AYG3"/>
<keyword evidence="1" id="KW-1133">Transmembrane helix</keyword>
<feature type="transmembrane region" description="Helical" evidence="1">
    <location>
        <begin position="21"/>
        <end position="42"/>
    </location>
</feature>
<sequence>MGNPIGRARRAAAQALRDPSAVAMVEFAFVAPILLLLGMAGMELANFAIVKLRLGQAAVHIADNVSRVGDRDILAAQRIFESDLNDLFIGVNLQAGDKLDIYEHGRIIVSSLERNADGGQWIAWQRCKGKKNFVSEYGDAGTGASGTGFPGMGRSGEEVTAEAGTAVMFVEISYTYQPLVVNGFTRRFIEPFEMSASAAYNVRNSRDLTGIFQTNPASPVSDCDTYDAIP</sequence>
<evidence type="ECO:0000313" key="4">
    <source>
        <dbReference type="Proteomes" id="UP000431922"/>
    </source>
</evidence>
<feature type="domain" description="TadE-like" evidence="2">
    <location>
        <begin position="22"/>
        <end position="58"/>
    </location>
</feature>
<evidence type="ECO:0000313" key="3">
    <source>
        <dbReference type="EMBL" id="MXP43270.1"/>
    </source>
</evidence>